<name>A0ACC3DZR7_9PEZI</name>
<sequence length="565" mass="62632">MSAFQNNGQPASSNTTAGAPQAPLPQAPPRLPALPMHTRPIYHASLVPPSRASAQRYTAGYAPDQVASAFLDYILEPAHNSDVNEVSQITLANAYSEWLQGLPQLDRPSLLTLARNRFPGCSLQAYDTASSRIFVLKGVKPRNGVSAHQCVKGLAANLSSGSPLLSSAVLKQDMRRVRPLQTAVYQSDKHHVEAWEQHCAALKVTQPAWSDPTLIGCAVAKAQSTSLTPILDLVDRPNVHRLRRSLADRRLGPGFVRECFVQEWRERLPLLRPGWVVKSRHIDLNGTKLNYQLFNKLYLELKDERAQQVAAQKKEREESALAQALLREIRAMDFARIHRKPEPKLAVANSAAKPDGFFKYWATKVNAPKPAPTVPPAQPTAVRTATGAGRRARPIDLTVDPVPSPTIVPAAANPRKRKADTPIEASTPTNEDNDEEEDESDEGEEPAAKKRRRRNKGRKGGLRAYNRFAPNWFIKGWGYNAPYNFGTKSEVAAQKTLEERARGMGHEQADVVDRAYTRLPGERVPSSEEIEKGVTVEEKNVVFMLVWRAERGTLKDYMRSIGADV</sequence>
<organism evidence="1 2">
    <name type="scientific">Coniosporium uncinatum</name>
    <dbReference type="NCBI Taxonomy" id="93489"/>
    <lineage>
        <taxon>Eukaryota</taxon>
        <taxon>Fungi</taxon>
        <taxon>Dikarya</taxon>
        <taxon>Ascomycota</taxon>
        <taxon>Pezizomycotina</taxon>
        <taxon>Dothideomycetes</taxon>
        <taxon>Dothideomycetes incertae sedis</taxon>
        <taxon>Coniosporium</taxon>
    </lineage>
</organism>
<dbReference type="EMBL" id="JAWDJW010000011">
    <property type="protein sequence ID" value="KAK3082093.1"/>
    <property type="molecule type" value="Genomic_DNA"/>
</dbReference>
<comment type="caution">
    <text evidence="1">The sequence shown here is derived from an EMBL/GenBank/DDBJ whole genome shotgun (WGS) entry which is preliminary data.</text>
</comment>
<dbReference type="Proteomes" id="UP001186974">
    <property type="component" value="Unassembled WGS sequence"/>
</dbReference>
<protein>
    <submittedName>
        <fullName evidence="1">Uncharacterized protein</fullName>
    </submittedName>
</protein>
<reference evidence="1" key="1">
    <citation type="submission" date="2024-09" db="EMBL/GenBank/DDBJ databases">
        <title>Black Yeasts Isolated from many extreme environments.</title>
        <authorList>
            <person name="Coleine C."/>
            <person name="Stajich J.E."/>
            <person name="Selbmann L."/>
        </authorList>
    </citation>
    <scope>NUCLEOTIDE SEQUENCE</scope>
    <source>
        <strain evidence="1">CCFEE 5737</strain>
    </source>
</reference>
<evidence type="ECO:0000313" key="2">
    <source>
        <dbReference type="Proteomes" id="UP001186974"/>
    </source>
</evidence>
<proteinExistence type="predicted"/>
<evidence type="ECO:0000313" key="1">
    <source>
        <dbReference type="EMBL" id="KAK3082093.1"/>
    </source>
</evidence>
<accession>A0ACC3DZR7</accession>
<keyword evidence="2" id="KW-1185">Reference proteome</keyword>
<gene>
    <name evidence="1" type="ORF">LTS18_004682</name>
</gene>